<accession>A0A1Y2CL50</accession>
<evidence type="ECO:0000313" key="1">
    <source>
        <dbReference type="EMBL" id="ORY47055.1"/>
    </source>
</evidence>
<dbReference type="Proteomes" id="UP000193642">
    <property type="component" value="Unassembled WGS sequence"/>
</dbReference>
<gene>
    <name evidence="1" type="ORF">BCR33DRAFT_116117</name>
</gene>
<name>A0A1Y2CL50_9FUNG</name>
<sequence>MTDKRNYHIFTQSEAIQCLKDRRIVFSGDSMVRQLFLRIVAWFRDLPSVSEHYFHDSASYTFSREKDELHIGEFQWPRNRSAEDDGVLFRMAFFFESDAILLKQSFNELNADVLVAGINYWVSQVVTYDMLVDPGYYILDRLNQTRPYKKTEEFGVSDDVAFYWYATPPLGGHSVYERNEESFGIYTLRNELMRGTVRYINKMANRSIAFVLPSDTFDLSRQFPRNVLEDGGFDNHFMCGYQPMFPEPIDYVKTDPKEECQDLFDYNLMQVLFNSLCG</sequence>
<reference evidence="1 2" key="1">
    <citation type="submission" date="2016-07" db="EMBL/GenBank/DDBJ databases">
        <title>Pervasive Adenine N6-methylation of Active Genes in Fungi.</title>
        <authorList>
            <consortium name="DOE Joint Genome Institute"/>
            <person name="Mondo S.J."/>
            <person name="Dannebaum R.O."/>
            <person name="Kuo R.C."/>
            <person name="Labutti K."/>
            <person name="Haridas S."/>
            <person name="Kuo A."/>
            <person name="Salamov A."/>
            <person name="Ahrendt S.R."/>
            <person name="Lipzen A."/>
            <person name="Sullivan W."/>
            <person name="Andreopoulos W.B."/>
            <person name="Clum A."/>
            <person name="Lindquist E."/>
            <person name="Daum C."/>
            <person name="Ramamoorthy G.K."/>
            <person name="Gryganskyi A."/>
            <person name="Culley D."/>
            <person name="Magnuson J.K."/>
            <person name="James T.Y."/>
            <person name="O'Malley M.A."/>
            <person name="Stajich J.E."/>
            <person name="Spatafora J.W."/>
            <person name="Visel A."/>
            <person name="Grigoriev I.V."/>
        </authorList>
    </citation>
    <scope>NUCLEOTIDE SEQUENCE [LARGE SCALE GENOMIC DNA]</scope>
    <source>
        <strain evidence="1 2">JEL800</strain>
    </source>
</reference>
<keyword evidence="2" id="KW-1185">Reference proteome</keyword>
<organism evidence="1 2">
    <name type="scientific">Rhizoclosmatium globosum</name>
    <dbReference type="NCBI Taxonomy" id="329046"/>
    <lineage>
        <taxon>Eukaryota</taxon>
        <taxon>Fungi</taxon>
        <taxon>Fungi incertae sedis</taxon>
        <taxon>Chytridiomycota</taxon>
        <taxon>Chytridiomycota incertae sedis</taxon>
        <taxon>Chytridiomycetes</taxon>
        <taxon>Chytridiales</taxon>
        <taxon>Chytriomycetaceae</taxon>
        <taxon>Rhizoclosmatium</taxon>
    </lineage>
</organism>
<proteinExistence type="predicted"/>
<dbReference type="EMBL" id="MCGO01000015">
    <property type="protein sequence ID" value="ORY47055.1"/>
    <property type="molecule type" value="Genomic_DNA"/>
</dbReference>
<dbReference type="OrthoDB" id="3188148at2759"/>
<evidence type="ECO:0000313" key="2">
    <source>
        <dbReference type="Proteomes" id="UP000193642"/>
    </source>
</evidence>
<dbReference type="AlphaFoldDB" id="A0A1Y2CL50"/>
<protein>
    <submittedName>
        <fullName evidence="1">Uncharacterized protein</fullName>
    </submittedName>
</protein>
<comment type="caution">
    <text evidence="1">The sequence shown here is derived from an EMBL/GenBank/DDBJ whole genome shotgun (WGS) entry which is preliminary data.</text>
</comment>